<name>A0A7W8HA37_9FIRM</name>
<evidence type="ECO:0000313" key="4">
    <source>
        <dbReference type="EMBL" id="MBB5263937.1"/>
    </source>
</evidence>
<evidence type="ECO:0000256" key="2">
    <source>
        <dbReference type="SAM" id="SignalP"/>
    </source>
</evidence>
<evidence type="ECO:0000256" key="1">
    <source>
        <dbReference type="SAM" id="MobiDB-lite"/>
    </source>
</evidence>
<feature type="signal peptide" evidence="2">
    <location>
        <begin position="1"/>
        <end position="18"/>
    </location>
</feature>
<feature type="region of interest" description="Disordered" evidence="1">
    <location>
        <begin position="23"/>
        <end position="64"/>
    </location>
</feature>
<comment type="caution">
    <text evidence="4">The sequence shown here is derived from an EMBL/GenBank/DDBJ whole genome shotgun (WGS) entry which is preliminary data.</text>
</comment>
<evidence type="ECO:0000313" key="5">
    <source>
        <dbReference type="Proteomes" id="UP000543642"/>
    </source>
</evidence>
<dbReference type="Proteomes" id="UP000543642">
    <property type="component" value="Unassembled WGS sequence"/>
</dbReference>
<dbReference type="PANTHER" id="PTHR43649:SF17">
    <property type="entry name" value="ABC TRANSPORTER SOLUTE BINDING PROTEIN-SUGAR TRANSPORT"/>
    <property type="match status" value="1"/>
</dbReference>
<dbReference type="RefSeq" id="WP_183772209.1">
    <property type="nucleotide sequence ID" value="NZ_JACHFW010000003.1"/>
</dbReference>
<dbReference type="EMBL" id="JACHFW010000003">
    <property type="protein sequence ID" value="MBB5263937.1"/>
    <property type="molecule type" value="Genomic_DNA"/>
</dbReference>
<feature type="compositionally biased region" description="Low complexity" evidence="1">
    <location>
        <begin position="23"/>
        <end position="48"/>
    </location>
</feature>
<accession>A0A7W8HA37</accession>
<keyword evidence="5" id="KW-1185">Reference proteome</keyword>
<proteinExistence type="predicted"/>
<keyword evidence="2" id="KW-0732">Signal</keyword>
<feature type="compositionally biased region" description="Polar residues" evidence="1">
    <location>
        <begin position="53"/>
        <end position="64"/>
    </location>
</feature>
<dbReference type="Gene3D" id="3.40.190.10">
    <property type="entry name" value="Periplasmic binding protein-like II"/>
    <property type="match status" value="2"/>
</dbReference>
<dbReference type="SUPFAM" id="SSF53850">
    <property type="entry name" value="Periplasmic binding protein-like II"/>
    <property type="match status" value="1"/>
</dbReference>
<evidence type="ECO:0000259" key="3">
    <source>
        <dbReference type="Pfam" id="PF12010"/>
    </source>
</evidence>
<dbReference type="InterPro" id="IPR022627">
    <property type="entry name" value="DUF3502"/>
</dbReference>
<protein>
    <submittedName>
        <fullName evidence="4">Putative aldouronate transport system substrate-binding protein</fullName>
    </submittedName>
</protein>
<dbReference type="PROSITE" id="PS51257">
    <property type="entry name" value="PROKAR_LIPOPROTEIN"/>
    <property type="match status" value="1"/>
</dbReference>
<gene>
    <name evidence="4" type="ORF">HNP82_001042</name>
</gene>
<organism evidence="4 5">
    <name type="scientific">Catenibacillus scindens</name>
    <dbReference type="NCBI Taxonomy" id="673271"/>
    <lineage>
        <taxon>Bacteria</taxon>
        <taxon>Bacillati</taxon>
        <taxon>Bacillota</taxon>
        <taxon>Clostridia</taxon>
        <taxon>Lachnospirales</taxon>
        <taxon>Lachnospiraceae</taxon>
        <taxon>Catenibacillus</taxon>
    </lineage>
</organism>
<dbReference type="AlphaFoldDB" id="A0A7W8HA37"/>
<dbReference type="InterPro" id="IPR050490">
    <property type="entry name" value="Bact_solute-bd_prot1"/>
</dbReference>
<feature type="chain" id="PRO_5039423434" evidence="2">
    <location>
        <begin position="19"/>
        <end position="541"/>
    </location>
</feature>
<sequence>MTKKMTALIMAMSLAAAAAGCGSSESGTASTAADSGSSAADESATGGSLSAEGDTQGTDSTQGENLEDVAEIVMAFYSPRAISTDDVQRVADAINAITVPEISTSVTLLSLEQGNWDQQINLMISGGEQLDLLPTFFYGSTAISALKAQNQLNPLDDLLAEYGQDLTTAMPEGYFNATTQDGSIYGVPVISAKAGGSFCFMRKDVLEELGLLEAAQSADSMADLEAIFQTVKDETDLTPIVPASTSGVWNFANVFTTGDFADAVTYEDLIGGYIGILSDNPNQIVNLYDTEAYQESCRMLQRWYEAGYIYADAATDDQMPEEYIKAGTAFCYFNGTELNALDTVNQNCQQEMVPVEIARTPLTTWNVGTITWTIPVTAREPEAAMKFLNMMYTDERIVNLLNYGVENEDYVVGEDGRFSFPEGKDMNSVGYYNGYTWLFGNQFLAGVRDTEASDIREKGQQYDAEATLSSNFGFSANSTGMDTQIAGMTSAKNEYVRGLNCGIGDADANLSELHNKMEAAGVQDVIDNVQQQLETWQASQE</sequence>
<feature type="domain" description="DUF3502" evidence="3">
    <location>
        <begin position="472"/>
        <end position="537"/>
    </location>
</feature>
<reference evidence="4 5" key="1">
    <citation type="submission" date="2020-08" db="EMBL/GenBank/DDBJ databases">
        <title>Genomic Encyclopedia of Type Strains, Phase IV (KMG-IV): sequencing the most valuable type-strain genomes for metagenomic binning, comparative biology and taxonomic classification.</title>
        <authorList>
            <person name="Goeker M."/>
        </authorList>
    </citation>
    <scope>NUCLEOTIDE SEQUENCE [LARGE SCALE GENOMIC DNA]</scope>
    <source>
        <strain evidence="4 5">DSM 106146</strain>
    </source>
</reference>
<dbReference type="Pfam" id="PF01547">
    <property type="entry name" value="SBP_bac_1"/>
    <property type="match status" value="1"/>
</dbReference>
<dbReference type="InterPro" id="IPR006059">
    <property type="entry name" value="SBP"/>
</dbReference>
<dbReference type="PANTHER" id="PTHR43649">
    <property type="entry name" value="ARABINOSE-BINDING PROTEIN-RELATED"/>
    <property type="match status" value="1"/>
</dbReference>
<dbReference type="Pfam" id="PF12010">
    <property type="entry name" value="DUF3502"/>
    <property type="match status" value="1"/>
</dbReference>